<dbReference type="GO" id="GO:0005829">
    <property type="term" value="C:cytosol"/>
    <property type="evidence" value="ECO:0007669"/>
    <property type="project" value="TreeGrafter"/>
</dbReference>
<dbReference type="Gene3D" id="2.40.50.180">
    <property type="entry name" value="CheA-289, Domain 4"/>
    <property type="match status" value="1"/>
</dbReference>
<dbReference type="PROSITE" id="PS50851">
    <property type="entry name" value="CHEW"/>
    <property type="match status" value="1"/>
</dbReference>
<protein>
    <recommendedName>
        <fullName evidence="1">CheW-like domain-containing protein</fullName>
    </recommendedName>
</protein>
<dbReference type="GO" id="GO:0006935">
    <property type="term" value="P:chemotaxis"/>
    <property type="evidence" value="ECO:0007669"/>
    <property type="project" value="InterPro"/>
</dbReference>
<keyword evidence="3" id="KW-1185">Reference proteome</keyword>
<gene>
    <name evidence="2" type="ORF">DCCM_0296</name>
</gene>
<feature type="domain" description="CheW-like" evidence="1">
    <location>
        <begin position="1"/>
        <end position="101"/>
    </location>
</feature>
<dbReference type="Proteomes" id="UP000239549">
    <property type="component" value="Unassembled WGS sequence"/>
</dbReference>
<accession>A0A2L2X7G4</accession>
<dbReference type="Pfam" id="PF01584">
    <property type="entry name" value="CheW"/>
    <property type="match status" value="1"/>
</dbReference>
<reference evidence="3" key="1">
    <citation type="submission" date="2018-02" db="EMBL/GenBank/DDBJ databases">
        <title>Genome sequence of Desulfocucumis palustris strain NAW-5.</title>
        <authorList>
            <person name="Watanabe M."/>
            <person name="Kojima H."/>
            <person name="Fukui M."/>
        </authorList>
    </citation>
    <scope>NUCLEOTIDE SEQUENCE [LARGE SCALE GENOMIC DNA]</scope>
    <source>
        <strain evidence="3">NAW-5</strain>
    </source>
</reference>
<dbReference type="PANTHER" id="PTHR22617">
    <property type="entry name" value="CHEMOTAXIS SENSOR HISTIDINE KINASE-RELATED"/>
    <property type="match status" value="1"/>
</dbReference>
<dbReference type="InterPro" id="IPR036061">
    <property type="entry name" value="CheW-like_dom_sf"/>
</dbReference>
<evidence type="ECO:0000313" key="2">
    <source>
        <dbReference type="EMBL" id="GBF32105.1"/>
    </source>
</evidence>
<proteinExistence type="predicted"/>
<dbReference type="PANTHER" id="PTHR22617:SF23">
    <property type="entry name" value="CHEMOTAXIS PROTEIN CHEW"/>
    <property type="match status" value="1"/>
</dbReference>
<dbReference type="AlphaFoldDB" id="A0A2L2X7G4"/>
<dbReference type="InterPro" id="IPR039315">
    <property type="entry name" value="CheW"/>
</dbReference>
<dbReference type="Gene3D" id="2.30.30.40">
    <property type="entry name" value="SH3 Domains"/>
    <property type="match status" value="1"/>
</dbReference>
<dbReference type="GO" id="GO:0007165">
    <property type="term" value="P:signal transduction"/>
    <property type="evidence" value="ECO:0007669"/>
    <property type="project" value="InterPro"/>
</dbReference>
<evidence type="ECO:0000313" key="3">
    <source>
        <dbReference type="Proteomes" id="UP000239549"/>
    </source>
</evidence>
<sequence>MGLLNMRGQIVTLINLARLMGYEYAAPKERPACVILKNSPENPDYAGFIIDRPGSVIDVEDSFCEPAPANITSQEARFIREVARLDSRLIVIISRDIITEQ</sequence>
<organism evidence="2 3">
    <name type="scientific">Desulfocucumis palustris</name>
    <dbReference type="NCBI Taxonomy" id="1898651"/>
    <lineage>
        <taxon>Bacteria</taxon>
        <taxon>Bacillati</taxon>
        <taxon>Bacillota</taxon>
        <taxon>Clostridia</taxon>
        <taxon>Eubacteriales</taxon>
        <taxon>Desulfocucumaceae</taxon>
        <taxon>Desulfocucumis</taxon>
    </lineage>
</organism>
<dbReference type="EMBL" id="BFAV01000018">
    <property type="protein sequence ID" value="GBF32105.1"/>
    <property type="molecule type" value="Genomic_DNA"/>
</dbReference>
<evidence type="ECO:0000259" key="1">
    <source>
        <dbReference type="PROSITE" id="PS50851"/>
    </source>
</evidence>
<name>A0A2L2X7G4_9FIRM</name>
<dbReference type="InterPro" id="IPR002545">
    <property type="entry name" value="CheW-lke_dom"/>
</dbReference>
<comment type="caution">
    <text evidence="2">The sequence shown here is derived from an EMBL/GenBank/DDBJ whole genome shotgun (WGS) entry which is preliminary data.</text>
</comment>
<dbReference type="SUPFAM" id="SSF50341">
    <property type="entry name" value="CheW-like"/>
    <property type="match status" value="1"/>
</dbReference>